<dbReference type="Proteomes" id="UP000183843">
    <property type="component" value="Unassembled WGS sequence"/>
</dbReference>
<protein>
    <submittedName>
        <fullName evidence="1">Uncharacterized protein</fullName>
    </submittedName>
</protein>
<proteinExistence type="predicted"/>
<name>A0A1I0WHZ2_SELRU</name>
<dbReference type="AlphaFoldDB" id="A0A1I0WHZ2"/>
<reference evidence="1 2" key="1">
    <citation type="submission" date="2016-10" db="EMBL/GenBank/DDBJ databases">
        <authorList>
            <person name="de Groot N.N."/>
        </authorList>
    </citation>
    <scope>NUCLEOTIDE SEQUENCE [LARGE SCALE GENOMIC DNA]</scope>
    <source>
        <strain evidence="1 2">L14</strain>
    </source>
</reference>
<organism evidence="1 2">
    <name type="scientific">Selenomonas ruminantium</name>
    <dbReference type="NCBI Taxonomy" id="971"/>
    <lineage>
        <taxon>Bacteria</taxon>
        <taxon>Bacillati</taxon>
        <taxon>Bacillota</taxon>
        <taxon>Negativicutes</taxon>
        <taxon>Selenomonadales</taxon>
        <taxon>Selenomonadaceae</taxon>
        <taxon>Selenomonas</taxon>
    </lineage>
</organism>
<accession>A0A1I0WHZ2</accession>
<dbReference type="RefSeq" id="WP_074813844.1">
    <property type="nucleotide sequence ID" value="NZ_FOJX01000003.1"/>
</dbReference>
<dbReference type="EMBL" id="FOJX01000003">
    <property type="protein sequence ID" value="SFA88362.1"/>
    <property type="molecule type" value="Genomic_DNA"/>
</dbReference>
<gene>
    <name evidence="1" type="ORF">SAMN05216587_1037</name>
</gene>
<evidence type="ECO:0000313" key="2">
    <source>
        <dbReference type="Proteomes" id="UP000183843"/>
    </source>
</evidence>
<evidence type="ECO:0000313" key="1">
    <source>
        <dbReference type="EMBL" id="SFA88362.1"/>
    </source>
</evidence>
<sequence>MTAEEFKSEARKLGITEAAADQAIELHEKFLRMGMTPASYEEILAAKQKKSCVEVFEAALGVNG</sequence>